<dbReference type="PANTHER" id="PTHR30451:SF5">
    <property type="entry name" value="SLR0019 PROTEIN"/>
    <property type="match status" value="1"/>
</dbReference>
<dbReference type="EMBL" id="CP063361">
    <property type="protein sequence ID" value="UOD33495.1"/>
    <property type="molecule type" value="Genomic_DNA"/>
</dbReference>
<dbReference type="Pfam" id="PF13953">
    <property type="entry name" value="PapC_C"/>
    <property type="match status" value="1"/>
</dbReference>
<name>A0ABY4AH54_9BURK</name>
<accession>A0ABY4AH54</accession>
<keyword evidence="4" id="KW-1185">Reference proteome</keyword>
<evidence type="ECO:0000259" key="2">
    <source>
        <dbReference type="Pfam" id="PF13953"/>
    </source>
</evidence>
<keyword evidence="1" id="KW-0732">Signal</keyword>
<dbReference type="InterPro" id="IPR025949">
    <property type="entry name" value="PapC-like_C"/>
</dbReference>
<sequence>MPSRSRPVRRGTRRCCACLVLALAGAPAAAQAPAPETLYLEVRMNTLATGLIVRFNNSAAGLSASAASLRELGIALDPLAMPGEQEVLLGAIPGLRYDYDAAAQRISLQVADALRAPFRLDARAPAPADGVGSGSGAVLNYDALLQSGATRAILAANEVRYFNDAGVFSSSGLASLERGKSRYLRYNTSWSTADPLTLRAFQAGDLISSALPWSRSVRMGGVQWRRNFALQPELTTFPVASLRGSALVPSALSLYVNGVQQLSSAVPAGPFEVNQVAGISGAGEARIVTRDALGREELKVVSLYVDTRLLAPGLFDYSAELGVLRRDFGSRSFGYASTPVASGSARFGLSPLITLEAHGEAGAGLVNGGAGILASLDGRGVLSATVAGSAGRARGGLAALGYQYLGRGTGIDLYSMRSSPRYTDLAARDGSVITRSIDRVALSAALFGGQSVGLSYVGYTSSADAAHIASLSWGATFGQRIFVSASAFQDLRRRASRGVYLNLSFAFGNRTSASVGGGRQNGIARRALQLLRSPPLDGGLGWDVQHSQSGAGALSQGQLQYLGAYGRIGALAQVSEGKRAASLDASGAVVLMDGALAATRQVGSGFALVSTGGVAGVPVIHENRRIGVTDSGGHLLVPNLNAYGSNRVAIDIADLAADARVASTSMNVVPRQLSGVLARFPVERYRAASVLLRGADGMPLAPGTPVRHRQSALDTIVGHDGIAFIDNLGEDNTLDVGQGETACTVTFRYQRRDAPALPTIGPLRCAPAAQPVR</sequence>
<dbReference type="Proteomes" id="UP000831532">
    <property type="component" value="Chromosome"/>
</dbReference>
<feature type="domain" description="PapC-like C-terminal" evidence="2">
    <location>
        <begin position="692"/>
        <end position="750"/>
    </location>
</feature>
<evidence type="ECO:0000313" key="3">
    <source>
        <dbReference type="EMBL" id="UOD33495.1"/>
    </source>
</evidence>
<dbReference type="InterPro" id="IPR042186">
    <property type="entry name" value="FimD_plug_dom"/>
</dbReference>
<dbReference type="Gene3D" id="2.60.40.2610">
    <property type="entry name" value="Outer membrane usher protein FimD, plug domain"/>
    <property type="match status" value="1"/>
</dbReference>
<organism evidence="3 4">
    <name type="scientific">Massilia violaceinigra</name>
    <dbReference type="NCBI Taxonomy" id="2045208"/>
    <lineage>
        <taxon>Bacteria</taxon>
        <taxon>Pseudomonadati</taxon>
        <taxon>Pseudomonadota</taxon>
        <taxon>Betaproteobacteria</taxon>
        <taxon>Burkholderiales</taxon>
        <taxon>Oxalobacteraceae</taxon>
        <taxon>Telluria group</taxon>
        <taxon>Massilia</taxon>
    </lineage>
</organism>
<gene>
    <name evidence="3" type="ORF">INH39_20965</name>
</gene>
<dbReference type="Pfam" id="PF00577">
    <property type="entry name" value="Usher"/>
    <property type="match status" value="1"/>
</dbReference>
<dbReference type="InterPro" id="IPR000015">
    <property type="entry name" value="Fimb_usher"/>
</dbReference>
<evidence type="ECO:0000313" key="4">
    <source>
        <dbReference type="Proteomes" id="UP000831532"/>
    </source>
</evidence>
<dbReference type="Gene3D" id="2.60.40.3110">
    <property type="match status" value="1"/>
</dbReference>
<protein>
    <submittedName>
        <fullName evidence="3">Fimbrial biogenesis outer membrane usher protein</fullName>
    </submittedName>
</protein>
<feature type="signal peptide" evidence="1">
    <location>
        <begin position="1"/>
        <end position="32"/>
    </location>
</feature>
<evidence type="ECO:0000256" key="1">
    <source>
        <dbReference type="SAM" id="SignalP"/>
    </source>
</evidence>
<dbReference type="PANTHER" id="PTHR30451">
    <property type="entry name" value="OUTER MEMBRANE USHER PROTEIN"/>
    <property type="match status" value="1"/>
</dbReference>
<feature type="chain" id="PRO_5047389977" evidence="1">
    <location>
        <begin position="33"/>
        <end position="773"/>
    </location>
</feature>
<proteinExistence type="predicted"/>
<reference evidence="3 4" key="1">
    <citation type="submission" date="2020-10" db="EMBL/GenBank/DDBJ databases">
        <title>Genome analysis of Massilia species.</title>
        <authorList>
            <person name="Jung D.-H."/>
        </authorList>
    </citation>
    <scope>NUCLEOTIDE SEQUENCE [LARGE SCALE GENOMIC DNA]</scope>
    <source>
        <strain evidence="4">sipir</strain>
    </source>
</reference>